<evidence type="ECO:0000256" key="1">
    <source>
        <dbReference type="ARBA" id="ARBA00022782"/>
    </source>
</evidence>
<dbReference type="GO" id="GO:0030154">
    <property type="term" value="P:cell differentiation"/>
    <property type="evidence" value="ECO:0007669"/>
    <property type="project" value="UniProtKB-KW"/>
</dbReference>
<dbReference type="AlphaFoldDB" id="A0AAW2HGJ5"/>
<evidence type="ECO:0000256" key="3">
    <source>
        <dbReference type="SAM" id="SignalP"/>
    </source>
</evidence>
<organism evidence="5">
    <name type="scientific">Menopon gallinae</name>
    <name type="common">poultry shaft louse</name>
    <dbReference type="NCBI Taxonomy" id="328185"/>
    <lineage>
        <taxon>Eukaryota</taxon>
        <taxon>Metazoa</taxon>
        <taxon>Ecdysozoa</taxon>
        <taxon>Arthropoda</taxon>
        <taxon>Hexapoda</taxon>
        <taxon>Insecta</taxon>
        <taxon>Pterygota</taxon>
        <taxon>Neoptera</taxon>
        <taxon>Paraneoptera</taxon>
        <taxon>Psocodea</taxon>
        <taxon>Troctomorpha</taxon>
        <taxon>Phthiraptera</taxon>
        <taxon>Amblycera</taxon>
        <taxon>Menoponidae</taxon>
        <taxon>Menopon</taxon>
    </lineage>
</organism>
<sequence>MYTRVAMMLALLGGLGLLAEAGGTIVKSFADETVEKFNHLVVDKNTGRVFIGAVNKLYQLSPDLELVVSETTGPRADSSECSVVDCPPTALKKLTDNVNKALVIDYTTSRLIVCGSLFQGTCSVRNLHNISDVVQMVKEAVVANNRTASTVAFIAPGPPSPPVTQVMYVGVTFTGNSPYRSEVPAVSSRSLDPNKLFTIAETAVTTGTRMFVNSLARERYHINYVYGFSSGGFSYFLTTQMRSSQASPFISKLVRICHDDENYYSYTEIPIDCISDTAKTFNLVQAAYVGKAGSDLAQELGITAQDDVLFAVFAETDYSEGDTSSKPAASSALCVYALKSIRRKFMQNIKTCFEGKANRGLDFISPSHPCIPTVSTSFVFDLKKIFTVRTRRTRLRRAKNRRKLRIFQILPRR</sequence>
<dbReference type="SUPFAM" id="SSF101912">
    <property type="entry name" value="Sema domain"/>
    <property type="match status" value="1"/>
</dbReference>
<dbReference type="GO" id="GO:0002116">
    <property type="term" value="C:semaphorin receptor complex"/>
    <property type="evidence" value="ECO:0007669"/>
    <property type="project" value="TreeGrafter"/>
</dbReference>
<dbReference type="SMART" id="SM00630">
    <property type="entry name" value="Sema"/>
    <property type="match status" value="1"/>
</dbReference>
<keyword evidence="3" id="KW-0732">Signal</keyword>
<proteinExistence type="predicted"/>
<dbReference type="Gene3D" id="2.130.10.10">
    <property type="entry name" value="YVTN repeat-like/Quinoprotein amine dehydrogenase"/>
    <property type="match status" value="1"/>
</dbReference>
<dbReference type="GO" id="GO:0005886">
    <property type="term" value="C:plasma membrane"/>
    <property type="evidence" value="ECO:0007669"/>
    <property type="project" value="TreeGrafter"/>
</dbReference>
<dbReference type="InterPro" id="IPR031148">
    <property type="entry name" value="Plexin"/>
</dbReference>
<keyword evidence="1" id="KW-0221">Differentiation</keyword>
<comment type="caution">
    <text evidence="2">Lacks conserved residue(s) required for the propagation of feature annotation.</text>
</comment>
<dbReference type="CDD" id="cd11236">
    <property type="entry name" value="Sema_plexin_like"/>
    <property type="match status" value="1"/>
</dbReference>
<dbReference type="InterPro" id="IPR015943">
    <property type="entry name" value="WD40/YVTN_repeat-like_dom_sf"/>
</dbReference>
<evidence type="ECO:0000256" key="2">
    <source>
        <dbReference type="PROSITE-ProRule" id="PRU00352"/>
    </source>
</evidence>
<dbReference type="InterPro" id="IPR036352">
    <property type="entry name" value="Semap_dom_sf"/>
</dbReference>
<dbReference type="GO" id="GO:0017154">
    <property type="term" value="F:semaphorin receptor activity"/>
    <property type="evidence" value="ECO:0007669"/>
    <property type="project" value="InterPro"/>
</dbReference>
<dbReference type="Pfam" id="PF01403">
    <property type="entry name" value="Sema"/>
    <property type="match status" value="1"/>
</dbReference>
<feature type="signal peptide" evidence="3">
    <location>
        <begin position="1"/>
        <end position="21"/>
    </location>
</feature>
<accession>A0AAW2HGJ5</accession>
<dbReference type="FunFam" id="2.130.10.10:FF:000451">
    <property type="entry name" value="Plexin A4, B"/>
    <property type="match status" value="1"/>
</dbReference>
<name>A0AAW2HGJ5_9NEOP</name>
<dbReference type="EMBL" id="JARGDH010000005">
    <property type="protein sequence ID" value="KAL0268795.1"/>
    <property type="molecule type" value="Genomic_DNA"/>
</dbReference>
<dbReference type="PROSITE" id="PS51004">
    <property type="entry name" value="SEMA"/>
    <property type="match status" value="1"/>
</dbReference>
<dbReference type="GO" id="GO:0030334">
    <property type="term" value="P:regulation of cell migration"/>
    <property type="evidence" value="ECO:0007669"/>
    <property type="project" value="TreeGrafter"/>
</dbReference>
<dbReference type="PANTHER" id="PTHR22625:SF70">
    <property type="entry name" value="PLEXIN A, ISOFORM A"/>
    <property type="match status" value="1"/>
</dbReference>
<evidence type="ECO:0000313" key="5">
    <source>
        <dbReference type="EMBL" id="KAL0268795.1"/>
    </source>
</evidence>
<feature type="domain" description="Sema" evidence="4">
    <location>
        <begin position="4"/>
        <end position="413"/>
    </location>
</feature>
<reference evidence="5" key="1">
    <citation type="journal article" date="2024" name="Gigascience">
        <title>Chromosome-level genome of the poultry shaft louse Menopon gallinae provides insight into the host-switching and adaptive evolution of parasitic lice.</title>
        <authorList>
            <person name="Xu Y."/>
            <person name="Ma L."/>
            <person name="Liu S."/>
            <person name="Liang Y."/>
            <person name="Liu Q."/>
            <person name="He Z."/>
            <person name="Tian L."/>
            <person name="Duan Y."/>
            <person name="Cai W."/>
            <person name="Li H."/>
            <person name="Song F."/>
        </authorList>
    </citation>
    <scope>NUCLEOTIDE SEQUENCE</scope>
    <source>
        <strain evidence="5">Cailab_2023a</strain>
    </source>
</reference>
<feature type="chain" id="PRO_5043677170" description="Sema domain-containing protein" evidence="3">
    <location>
        <begin position="22"/>
        <end position="413"/>
    </location>
</feature>
<protein>
    <recommendedName>
        <fullName evidence="4">Sema domain-containing protein</fullName>
    </recommendedName>
</protein>
<comment type="caution">
    <text evidence="5">The sequence shown here is derived from an EMBL/GenBank/DDBJ whole genome shotgun (WGS) entry which is preliminary data.</text>
</comment>
<dbReference type="InterPro" id="IPR001627">
    <property type="entry name" value="Semap_dom"/>
</dbReference>
<gene>
    <name evidence="5" type="ORF">PYX00_010610</name>
</gene>
<dbReference type="PANTHER" id="PTHR22625">
    <property type="entry name" value="PLEXIN"/>
    <property type="match status" value="1"/>
</dbReference>
<evidence type="ECO:0000259" key="4">
    <source>
        <dbReference type="PROSITE" id="PS51004"/>
    </source>
</evidence>